<evidence type="ECO:0000256" key="1">
    <source>
        <dbReference type="ARBA" id="ARBA00001286"/>
    </source>
</evidence>
<proteinExistence type="predicted"/>
<gene>
    <name evidence="9" type="ORF">E3202_05400</name>
</gene>
<dbReference type="Pfam" id="PF01035">
    <property type="entry name" value="DNA_binding_1"/>
    <property type="match status" value="1"/>
</dbReference>
<dbReference type="GO" id="GO:0032259">
    <property type="term" value="P:methylation"/>
    <property type="evidence" value="ECO:0007669"/>
    <property type="project" value="UniProtKB-KW"/>
</dbReference>
<dbReference type="NCBIfam" id="TIGR00589">
    <property type="entry name" value="ogt"/>
    <property type="match status" value="1"/>
</dbReference>
<keyword evidence="3 9" id="KW-0808">Transferase</keyword>
<evidence type="ECO:0000256" key="4">
    <source>
        <dbReference type="ARBA" id="ARBA00022763"/>
    </source>
</evidence>
<dbReference type="InterPro" id="IPR036217">
    <property type="entry name" value="MethylDNA_cys_MeTrfase_DNAb"/>
</dbReference>
<comment type="caution">
    <text evidence="9">The sequence shown here is derived from an EMBL/GenBank/DDBJ whole genome shotgun (WGS) entry which is preliminary data.</text>
</comment>
<evidence type="ECO:0000256" key="3">
    <source>
        <dbReference type="ARBA" id="ARBA00022679"/>
    </source>
</evidence>
<dbReference type="GO" id="GO:0003908">
    <property type="term" value="F:methylated-DNA-[protein]-cysteine S-methyltransferase activity"/>
    <property type="evidence" value="ECO:0007669"/>
    <property type="project" value="UniProtKB-EC"/>
</dbReference>
<feature type="domain" description="Methylated-DNA-[protein]-cysteine S-methyltransferase DNA binding" evidence="7">
    <location>
        <begin position="70"/>
        <end position="147"/>
    </location>
</feature>
<evidence type="ECO:0000256" key="2">
    <source>
        <dbReference type="ARBA" id="ARBA00022603"/>
    </source>
</evidence>
<name>A0A506UMH5_9PROT</name>
<dbReference type="InterPro" id="IPR036631">
    <property type="entry name" value="MGMT_N_sf"/>
</dbReference>
<dbReference type="PANTHER" id="PTHR10815">
    <property type="entry name" value="METHYLATED-DNA--PROTEIN-CYSTEINE METHYLTRANSFERASE"/>
    <property type="match status" value="1"/>
</dbReference>
<dbReference type="Proteomes" id="UP000315037">
    <property type="component" value="Unassembled WGS sequence"/>
</dbReference>
<evidence type="ECO:0000313" key="9">
    <source>
        <dbReference type="EMBL" id="TPW34519.1"/>
    </source>
</evidence>
<dbReference type="PROSITE" id="PS00374">
    <property type="entry name" value="MGMT"/>
    <property type="match status" value="1"/>
</dbReference>
<evidence type="ECO:0000256" key="6">
    <source>
        <dbReference type="ARBA" id="ARBA00049348"/>
    </source>
</evidence>
<evidence type="ECO:0000313" key="10">
    <source>
        <dbReference type="Proteomes" id="UP000315037"/>
    </source>
</evidence>
<reference evidence="9 10" key="1">
    <citation type="submission" date="2019-03" db="EMBL/GenBank/DDBJ databases">
        <title>The complete genome sequence of Neokomagataea sp. Jb2 NBRC113641.</title>
        <authorList>
            <person name="Chua K.-O."/>
            <person name="Chan K.-G."/>
            <person name="See-Too W.-S."/>
        </authorList>
    </citation>
    <scope>NUCLEOTIDE SEQUENCE [LARGE SCALE GENOMIC DNA]</scope>
    <source>
        <strain evidence="9 10">Jb2</strain>
    </source>
</reference>
<keyword evidence="4" id="KW-0227">DNA damage</keyword>
<comment type="catalytic activity">
    <reaction evidence="6">
        <text>a 6-O-methyl-2'-deoxyguanosine in DNA + L-cysteinyl-[protein] = S-methyl-L-cysteinyl-[protein] + a 2'-deoxyguanosine in DNA</text>
        <dbReference type="Rhea" id="RHEA:24000"/>
        <dbReference type="Rhea" id="RHEA-COMP:10131"/>
        <dbReference type="Rhea" id="RHEA-COMP:10132"/>
        <dbReference type="Rhea" id="RHEA-COMP:11367"/>
        <dbReference type="Rhea" id="RHEA-COMP:11368"/>
        <dbReference type="ChEBI" id="CHEBI:29950"/>
        <dbReference type="ChEBI" id="CHEBI:82612"/>
        <dbReference type="ChEBI" id="CHEBI:85445"/>
        <dbReference type="ChEBI" id="CHEBI:85448"/>
        <dbReference type="EC" id="2.1.1.63"/>
    </reaction>
</comment>
<evidence type="ECO:0000256" key="5">
    <source>
        <dbReference type="ARBA" id="ARBA00023204"/>
    </source>
</evidence>
<evidence type="ECO:0000259" key="7">
    <source>
        <dbReference type="Pfam" id="PF01035"/>
    </source>
</evidence>
<dbReference type="GO" id="GO:0006281">
    <property type="term" value="P:DNA repair"/>
    <property type="evidence" value="ECO:0007669"/>
    <property type="project" value="UniProtKB-KW"/>
</dbReference>
<organism evidence="9 10">
    <name type="scientific">Oecophyllibacter saccharovorans</name>
    <dbReference type="NCBI Taxonomy" id="2558360"/>
    <lineage>
        <taxon>Bacteria</taxon>
        <taxon>Pseudomonadati</taxon>
        <taxon>Pseudomonadota</taxon>
        <taxon>Alphaproteobacteria</taxon>
        <taxon>Acetobacterales</taxon>
        <taxon>Acetobacteraceae</taxon>
        <taxon>Oecophyllibacter</taxon>
    </lineage>
</organism>
<dbReference type="EMBL" id="SORZ01000002">
    <property type="protein sequence ID" value="TPW34519.1"/>
    <property type="molecule type" value="Genomic_DNA"/>
</dbReference>
<dbReference type="SUPFAM" id="SSF53155">
    <property type="entry name" value="Methylated DNA-protein cysteine methyltransferase domain"/>
    <property type="match status" value="1"/>
</dbReference>
<dbReference type="SUPFAM" id="SSF46767">
    <property type="entry name" value="Methylated DNA-protein cysteine methyltransferase, C-terminal domain"/>
    <property type="match status" value="1"/>
</dbReference>
<dbReference type="PANTHER" id="PTHR10815:SF13">
    <property type="entry name" value="METHYLATED-DNA--PROTEIN-CYSTEINE METHYLTRANSFERASE"/>
    <property type="match status" value="1"/>
</dbReference>
<accession>A0A506UMH5</accession>
<dbReference type="Pfam" id="PF02870">
    <property type="entry name" value="Methyltransf_1N"/>
    <property type="match status" value="1"/>
</dbReference>
<feature type="domain" description="Methylguanine DNA methyltransferase ribonuclease-like" evidence="8">
    <location>
        <begin position="6"/>
        <end position="64"/>
    </location>
</feature>
<dbReference type="InterPro" id="IPR001497">
    <property type="entry name" value="MethylDNA_cys_MeTrfase_AS"/>
</dbReference>
<protein>
    <submittedName>
        <fullName evidence="9">Methylated-DNA--[protein]-cysteine S-methyltransferase</fullName>
    </submittedName>
</protein>
<keyword evidence="2 9" id="KW-0489">Methyltransferase</keyword>
<dbReference type="RefSeq" id="WP_165601089.1">
    <property type="nucleotide sequence ID" value="NZ_SORZ01000002.1"/>
</dbReference>
<dbReference type="CDD" id="cd06445">
    <property type="entry name" value="ATase"/>
    <property type="match status" value="1"/>
</dbReference>
<dbReference type="Gene3D" id="1.10.10.10">
    <property type="entry name" value="Winged helix-like DNA-binding domain superfamily/Winged helix DNA-binding domain"/>
    <property type="match status" value="1"/>
</dbReference>
<dbReference type="InterPro" id="IPR014048">
    <property type="entry name" value="MethylDNA_cys_MeTrfase_DNA-bd"/>
</dbReference>
<evidence type="ECO:0000259" key="8">
    <source>
        <dbReference type="Pfam" id="PF02870"/>
    </source>
</evidence>
<dbReference type="InterPro" id="IPR008332">
    <property type="entry name" value="MethylG_MeTrfase_N"/>
</dbReference>
<comment type="catalytic activity">
    <reaction evidence="1">
        <text>a 4-O-methyl-thymidine in DNA + L-cysteinyl-[protein] = a thymidine in DNA + S-methyl-L-cysteinyl-[protein]</text>
        <dbReference type="Rhea" id="RHEA:53428"/>
        <dbReference type="Rhea" id="RHEA-COMP:10131"/>
        <dbReference type="Rhea" id="RHEA-COMP:10132"/>
        <dbReference type="Rhea" id="RHEA-COMP:13555"/>
        <dbReference type="Rhea" id="RHEA-COMP:13556"/>
        <dbReference type="ChEBI" id="CHEBI:29950"/>
        <dbReference type="ChEBI" id="CHEBI:82612"/>
        <dbReference type="ChEBI" id="CHEBI:137386"/>
        <dbReference type="ChEBI" id="CHEBI:137387"/>
        <dbReference type="EC" id="2.1.1.63"/>
    </reaction>
</comment>
<dbReference type="AlphaFoldDB" id="A0A506UMH5"/>
<keyword evidence="10" id="KW-1185">Reference proteome</keyword>
<keyword evidence="5" id="KW-0234">DNA repair</keyword>
<sequence>MAQLSLHTPLGDLTLSEEDGALVSVDEGWGRDQTPTPLLLRARDLLNAYFDGEKVDFSTLPVSPPFGTTYQRKVWEALRRIPHGQTRRYGEIAQEVGGTARSVGQAVAANPVLLLIPCHRVVAAQGMGGYSGFNGVEDKQRLLELEKGL</sequence>
<dbReference type="InterPro" id="IPR036388">
    <property type="entry name" value="WH-like_DNA-bd_sf"/>
</dbReference>